<dbReference type="GO" id="GO:0004519">
    <property type="term" value="F:endonuclease activity"/>
    <property type="evidence" value="ECO:0007669"/>
    <property type="project" value="UniProtKB-KW"/>
</dbReference>
<dbReference type="InterPro" id="IPR011335">
    <property type="entry name" value="Restrct_endonuc-II-like"/>
</dbReference>
<name>A0ABS8JDB4_9GAMM</name>
<evidence type="ECO:0000313" key="3">
    <source>
        <dbReference type="EMBL" id="MCC8361595.1"/>
    </source>
</evidence>
<evidence type="ECO:0000256" key="1">
    <source>
        <dbReference type="SAM" id="Phobius"/>
    </source>
</evidence>
<feature type="transmembrane region" description="Helical" evidence="1">
    <location>
        <begin position="174"/>
        <end position="194"/>
    </location>
</feature>
<dbReference type="Gene3D" id="3.40.1350.10">
    <property type="match status" value="1"/>
</dbReference>
<sequence>MRSILVALLVAAVLGTLGTLYFWTIRRRQDEALNGVRALSAMRWREFSHFILDAMRHRGYDVLTADDDADRGQQTEFLLSRNGERALLGAKHGSAYRLTRQTVGEFVAAMKFQGARSGVLVTPGSIDPDARKHAEEARVELIDGNALWPEVAPLLPQSLGEDVRRDAAQKAKRHVGIAWFGALVVGLIVGWFAAGEAPPPQADLSVLKPKATQAVAAPAIAGPSTAGASPAAASPATVAGATAAKPQVANPATTLVIPITPEEEDLQRAEVVRRVASLTGIYRAVWSTKSTLLVQVDETSTQRFDEICTVLMRYDTLRTARVHLQPPENSEQMSRFKQCATY</sequence>
<comment type="caution">
    <text evidence="3">The sequence shown here is derived from an EMBL/GenBank/DDBJ whole genome shotgun (WGS) entry which is preliminary data.</text>
</comment>
<dbReference type="Proteomes" id="UP001165293">
    <property type="component" value="Unassembled WGS sequence"/>
</dbReference>
<dbReference type="PANTHER" id="PTHR30015:SF7">
    <property type="entry name" value="TYPE IV METHYL-DIRECTED RESTRICTION ENZYME ECOKMRR"/>
    <property type="match status" value="1"/>
</dbReference>
<evidence type="ECO:0000313" key="4">
    <source>
        <dbReference type="Proteomes" id="UP001165293"/>
    </source>
</evidence>
<keyword evidence="1" id="KW-0472">Membrane</keyword>
<protein>
    <submittedName>
        <fullName evidence="3">Restriction endonuclease</fullName>
    </submittedName>
</protein>
<dbReference type="EMBL" id="JAJGAK010000001">
    <property type="protein sequence ID" value="MCC8361595.1"/>
    <property type="molecule type" value="Genomic_DNA"/>
</dbReference>
<accession>A0ABS8JDB4</accession>
<dbReference type="RefSeq" id="WP_230525249.1">
    <property type="nucleotide sequence ID" value="NZ_JAJGAK010000001.1"/>
</dbReference>
<dbReference type="Pfam" id="PF04471">
    <property type="entry name" value="Mrr_cat"/>
    <property type="match status" value="1"/>
</dbReference>
<reference evidence="3" key="1">
    <citation type="submission" date="2021-10" db="EMBL/GenBank/DDBJ databases">
        <authorList>
            <person name="Lyu M."/>
            <person name="Wang X."/>
            <person name="Meng X."/>
            <person name="Xu K."/>
        </authorList>
    </citation>
    <scope>NUCLEOTIDE SEQUENCE</scope>
    <source>
        <strain evidence="3">A6</strain>
    </source>
</reference>
<dbReference type="InterPro" id="IPR011856">
    <property type="entry name" value="tRNA_endonuc-like_dom_sf"/>
</dbReference>
<evidence type="ECO:0000259" key="2">
    <source>
        <dbReference type="Pfam" id="PF04471"/>
    </source>
</evidence>
<keyword evidence="4" id="KW-1185">Reference proteome</keyword>
<keyword evidence="1" id="KW-0812">Transmembrane</keyword>
<dbReference type="PANTHER" id="PTHR30015">
    <property type="entry name" value="MRR RESTRICTION SYSTEM PROTEIN"/>
    <property type="match status" value="1"/>
</dbReference>
<feature type="domain" description="Restriction endonuclease type IV Mrr" evidence="2">
    <location>
        <begin position="40"/>
        <end position="147"/>
    </location>
</feature>
<proteinExistence type="predicted"/>
<gene>
    <name evidence="3" type="ORF">LK996_00660</name>
</gene>
<keyword evidence="1" id="KW-1133">Transmembrane helix</keyword>
<keyword evidence="3" id="KW-0255">Endonuclease</keyword>
<dbReference type="InterPro" id="IPR007560">
    <property type="entry name" value="Restrct_endonuc_IV_Mrr"/>
</dbReference>
<dbReference type="InterPro" id="IPR052906">
    <property type="entry name" value="Type_IV_Methyl-Rstrct_Enzyme"/>
</dbReference>
<keyword evidence="3" id="KW-0540">Nuclease</keyword>
<organism evidence="3 4">
    <name type="scientific">Noviluteimonas lactosilytica</name>
    <dbReference type="NCBI Taxonomy" id="2888523"/>
    <lineage>
        <taxon>Bacteria</taxon>
        <taxon>Pseudomonadati</taxon>
        <taxon>Pseudomonadota</taxon>
        <taxon>Gammaproteobacteria</taxon>
        <taxon>Lysobacterales</taxon>
        <taxon>Lysobacteraceae</taxon>
        <taxon>Noviluteimonas</taxon>
    </lineage>
</organism>
<dbReference type="SUPFAM" id="SSF52980">
    <property type="entry name" value="Restriction endonuclease-like"/>
    <property type="match status" value="1"/>
</dbReference>
<feature type="transmembrane region" description="Helical" evidence="1">
    <location>
        <begin position="6"/>
        <end position="23"/>
    </location>
</feature>
<keyword evidence="3" id="KW-0378">Hydrolase</keyword>